<name>A0A9W6KTW3_9ACTN</name>
<dbReference type="RefSeq" id="WP_379993212.1">
    <property type="nucleotide sequence ID" value="NZ_CP073797.1"/>
</dbReference>
<dbReference type="EMBL" id="BSFP01000071">
    <property type="protein sequence ID" value="GLL06335.1"/>
    <property type="molecule type" value="Genomic_DNA"/>
</dbReference>
<evidence type="ECO:0000313" key="2">
    <source>
        <dbReference type="Proteomes" id="UP001143480"/>
    </source>
</evidence>
<gene>
    <name evidence="1" type="ORF">GCM10017581_080840</name>
</gene>
<accession>A0A9W6KTW3</accession>
<evidence type="ECO:0000313" key="1">
    <source>
        <dbReference type="EMBL" id="GLL06335.1"/>
    </source>
</evidence>
<dbReference type="Proteomes" id="UP001143480">
    <property type="component" value="Unassembled WGS sequence"/>
</dbReference>
<reference evidence="1" key="2">
    <citation type="submission" date="2023-01" db="EMBL/GenBank/DDBJ databases">
        <authorList>
            <person name="Sun Q."/>
            <person name="Evtushenko L."/>
        </authorList>
    </citation>
    <scope>NUCLEOTIDE SEQUENCE</scope>
    <source>
        <strain evidence="1">VKM Ac-1321</strain>
    </source>
</reference>
<protein>
    <recommendedName>
        <fullName evidence="3">Transposase IS701-like DDE domain-containing protein</fullName>
    </recommendedName>
</protein>
<comment type="caution">
    <text evidence="1">The sequence shown here is derived from an EMBL/GenBank/DDBJ whole genome shotgun (WGS) entry which is preliminary data.</text>
</comment>
<evidence type="ECO:0008006" key="3">
    <source>
        <dbReference type="Google" id="ProtNLM"/>
    </source>
</evidence>
<organism evidence="1 2">
    <name type="scientific">Dactylosporangium matsuzakiense</name>
    <dbReference type="NCBI Taxonomy" id="53360"/>
    <lineage>
        <taxon>Bacteria</taxon>
        <taxon>Bacillati</taxon>
        <taxon>Actinomycetota</taxon>
        <taxon>Actinomycetes</taxon>
        <taxon>Micromonosporales</taxon>
        <taxon>Micromonosporaceae</taxon>
        <taxon>Dactylosporangium</taxon>
    </lineage>
</organism>
<sequence>MIRPGAGGGAGGGVRDEAEQVSVMVERAVAAGVPFAWFIADEAYGQNPALRTWLEEQDIA</sequence>
<keyword evidence="2" id="KW-1185">Reference proteome</keyword>
<proteinExistence type="predicted"/>
<reference evidence="1" key="1">
    <citation type="journal article" date="2014" name="Int. J. Syst. Evol. Microbiol.">
        <title>Complete genome sequence of Corynebacterium casei LMG S-19264T (=DSM 44701T), isolated from a smear-ripened cheese.</title>
        <authorList>
            <consortium name="US DOE Joint Genome Institute (JGI-PGF)"/>
            <person name="Walter F."/>
            <person name="Albersmeier A."/>
            <person name="Kalinowski J."/>
            <person name="Ruckert C."/>
        </authorList>
    </citation>
    <scope>NUCLEOTIDE SEQUENCE</scope>
    <source>
        <strain evidence="1">VKM Ac-1321</strain>
    </source>
</reference>
<dbReference type="AlphaFoldDB" id="A0A9W6KTW3"/>